<sequence>MYTQNSNLMDNIVCDKAYIDLTTGLRNKNYIAYMLPEVMRHKGLNKSIR</sequence>
<name>A0A401URL2_9CLOT</name>
<evidence type="ECO:0000313" key="2">
    <source>
        <dbReference type="Proteomes" id="UP000287872"/>
    </source>
</evidence>
<dbReference type="AlphaFoldDB" id="A0A401URL2"/>
<reference evidence="1 2" key="1">
    <citation type="submission" date="2018-11" db="EMBL/GenBank/DDBJ databases">
        <title>Genome sequencing and assembly of Clostridium tagluense strain A121.</title>
        <authorList>
            <person name="Murakami T."/>
            <person name="Segawa T."/>
            <person name="Shcherbakova V.A."/>
            <person name="Mori H."/>
            <person name="Yoshimura Y."/>
        </authorList>
    </citation>
    <scope>NUCLEOTIDE SEQUENCE [LARGE SCALE GENOMIC DNA]</scope>
    <source>
        <strain evidence="1 2">A121</strain>
    </source>
</reference>
<dbReference type="EMBL" id="BHYK01000027">
    <property type="protein sequence ID" value="GCD12138.1"/>
    <property type="molecule type" value="Genomic_DNA"/>
</dbReference>
<gene>
    <name evidence="1" type="ORF">Ctaglu_37610</name>
</gene>
<dbReference type="Proteomes" id="UP000287872">
    <property type="component" value="Unassembled WGS sequence"/>
</dbReference>
<accession>A0A401URL2</accession>
<proteinExistence type="predicted"/>
<protein>
    <submittedName>
        <fullName evidence="1">Uncharacterized protein</fullName>
    </submittedName>
</protein>
<evidence type="ECO:0000313" key="1">
    <source>
        <dbReference type="EMBL" id="GCD12138.1"/>
    </source>
</evidence>
<dbReference type="RefSeq" id="WP_185732809.1">
    <property type="nucleotide sequence ID" value="NZ_BHYK01000027.1"/>
</dbReference>
<organism evidence="1 2">
    <name type="scientific">Clostridium tagluense</name>
    <dbReference type="NCBI Taxonomy" id="360422"/>
    <lineage>
        <taxon>Bacteria</taxon>
        <taxon>Bacillati</taxon>
        <taxon>Bacillota</taxon>
        <taxon>Clostridia</taxon>
        <taxon>Eubacteriales</taxon>
        <taxon>Clostridiaceae</taxon>
        <taxon>Clostridium</taxon>
    </lineage>
</organism>
<keyword evidence="2" id="KW-1185">Reference proteome</keyword>
<comment type="caution">
    <text evidence="1">The sequence shown here is derived from an EMBL/GenBank/DDBJ whole genome shotgun (WGS) entry which is preliminary data.</text>
</comment>